<feature type="region of interest" description="Disordered" evidence="7">
    <location>
        <begin position="1245"/>
        <end position="1267"/>
    </location>
</feature>
<keyword evidence="11" id="KW-1185">Reference proteome</keyword>
<dbReference type="SUPFAM" id="SSF52540">
    <property type="entry name" value="P-loop containing nucleoside triphosphate hydrolases"/>
    <property type="match status" value="1"/>
</dbReference>
<feature type="region of interest" description="Disordered" evidence="7">
    <location>
        <begin position="513"/>
        <end position="538"/>
    </location>
</feature>
<feature type="region of interest" description="Disordered" evidence="7">
    <location>
        <begin position="188"/>
        <end position="231"/>
    </location>
</feature>
<gene>
    <name evidence="10" type="ORF">KAK06_01900</name>
</gene>
<dbReference type="GO" id="GO:0043139">
    <property type="term" value="F:5'-3' DNA helicase activity"/>
    <property type="evidence" value="ECO:0007669"/>
    <property type="project" value="TreeGrafter"/>
</dbReference>
<dbReference type="PANTHER" id="PTHR43788">
    <property type="entry name" value="DNA2/NAM7 HELICASE FAMILY MEMBER"/>
    <property type="match status" value="1"/>
</dbReference>
<reference evidence="10" key="1">
    <citation type="submission" date="2021-04" db="EMBL/GenBank/DDBJ databases">
        <title>The genome sequence of Ideonella sp. 4Y11.</title>
        <authorList>
            <person name="Liu Y."/>
        </authorList>
    </citation>
    <scope>NUCLEOTIDE SEQUENCE</scope>
    <source>
        <strain evidence="10">4Y11</strain>
    </source>
</reference>
<evidence type="ECO:0000256" key="2">
    <source>
        <dbReference type="ARBA" id="ARBA00022741"/>
    </source>
</evidence>
<accession>A0A940YQP7</accession>
<evidence type="ECO:0000259" key="9">
    <source>
        <dbReference type="Pfam" id="PF13087"/>
    </source>
</evidence>
<keyword evidence="2" id="KW-0547">Nucleotide-binding</keyword>
<evidence type="ECO:0000256" key="5">
    <source>
        <dbReference type="ARBA" id="ARBA00022840"/>
    </source>
</evidence>
<organism evidence="10 11">
    <name type="scientific">Ideonella aquatica</name>
    <dbReference type="NCBI Taxonomy" id="2824119"/>
    <lineage>
        <taxon>Bacteria</taxon>
        <taxon>Pseudomonadati</taxon>
        <taxon>Pseudomonadota</taxon>
        <taxon>Betaproteobacteria</taxon>
        <taxon>Burkholderiales</taxon>
        <taxon>Sphaerotilaceae</taxon>
        <taxon>Ideonella</taxon>
    </lineage>
</organism>
<evidence type="ECO:0000256" key="3">
    <source>
        <dbReference type="ARBA" id="ARBA00022801"/>
    </source>
</evidence>
<evidence type="ECO:0000256" key="1">
    <source>
        <dbReference type="ARBA" id="ARBA00007913"/>
    </source>
</evidence>
<dbReference type="InterPro" id="IPR041677">
    <property type="entry name" value="DNA2/NAM7_AAA_11"/>
</dbReference>
<evidence type="ECO:0000313" key="10">
    <source>
        <dbReference type="EMBL" id="MBQ0957700.1"/>
    </source>
</evidence>
<dbReference type="Pfam" id="PF13087">
    <property type="entry name" value="AAA_12"/>
    <property type="match status" value="1"/>
</dbReference>
<evidence type="ECO:0000256" key="4">
    <source>
        <dbReference type="ARBA" id="ARBA00022806"/>
    </source>
</evidence>
<protein>
    <recommendedName>
        <fullName evidence="12">AAA domain-containing protein</fullName>
    </recommendedName>
</protein>
<feature type="compositionally biased region" description="Basic and acidic residues" evidence="7">
    <location>
        <begin position="513"/>
        <end position="527"/>
    </location>
</feature>
<dbReference type="GO" id="GO:0016787">
    <property type="term" value="F:hydrolase activity"/>
    <property type="evidence" value="ECO:0007669"/>
    <property type="project" value="UniProtKB-KW"/>
</dbReference>
<dbReference type="GO" id="GO:0005524">
    <property type="term" value="F:ATP binding"/>
    <property type="evidence" value="ECO:0007669"/>
    <property type="project" value="UniProtKB-KW"/>
</dbReference>
<dbReference type="Proteomes" id="UP000678374">
    <property type="component" value="Unassembled WGS sequence"/>
</dbReference>
<comment type="caution">
    <text evidence="10">The sequence shown here is derived from an EMBL/GenBank/DDBJ whole genome shotgun (WGS) entry which is preliminary data.</text>
</comment>
<feature type="domain" description="DNA2/NAM7 helicase helicase" evidence="8">
    <location>
        <begin position="935"/>
        <end position="994"/>
    </location>
</feature>
<evidence type="ECO:0000256" key="7">
    <source>
        <dbReference type="SAM" id="MobiDB-lite"/>
    </source>
</evidence>
<sequence>MATGGQRKGPDEQSAPDARRDALAALQLWLTFEYLSPQKPPQPQLDKDVGVWELPPADEGDEHMPWVAPDKIKALDRLFKGKRRFMLFGGIVSGPELVETARDLLGAPPMDFSEQRQPVNAASFVIPLDARGQVAGDVFVSTVPWAIACMQAAQRQGRRFDFSGFFGPGGVQERVKLAVTDLLRTRQLIQDEDDAPSPGAEAASETNAEPGIDATAGDQDPSLDSGDAAAERQAVRPIDAADVHAIADIVFASTGWRPTQSQPWIIQTLRASAKDQDKRPDDPLNSFHAEELERVQGEYTAGRCGATLIQYLEAPVHPNRCDLDSSREHLVNGVHPQRMPRACWPGAFPLVTAQQFAVNTIMRDLEDGGLFSVNGPPGTGKTTLLKDVLAAIVSDRADALMTFSSPLDAFVSRLNVENHAYPVWRLDDRLRGFGVVVACNANGAAENISKDLPGLGAIDRAINLDYFAEVADSLGLPRDATQRPLRRWGAVAAVLGRQDNRFAFATDFWDGRQDESRKKPADKRETAQDDEPEEPPDPLRLFTLQEWVDAFGGTVPSWSEAKAQYAKARQSACAALARTAHLADVLAATEVLPKRLEEQQERHRELTRRQSELAHQVADAQAEVATSSGDVQRTETVLVALLRLVRQQDALRSAQDRVDQLHQQAPRRTLEALDDSVAKEELARARIQEDLQAHASMKPGAIAAFFWRGRQHRWESRQDALTADLDHRRRQLEQLEEERAGLMHWQRELRVATDQLTAAQHQLGVAHAAARSACGDTIVSTHEAKAHYNEAKARLERSSQALDVLRSRAEKTTEALDAVAAQLKADRVALAAHRGALDAAGCFDQDAAVWRLHEAPRDELHRTAPYQSGTELFHARRALFAAALDLHKSFIVHAWRKLKPTLYGSMGLISGRIGAHQVHGGPMPLWDTLFLVVPLVSTTLAACARLFRGVGREQLAWLLIDEAGQAAPQHCVGALWRARRAVVVGDPRQLEPIVGTPVELADPLRERCGAHVRYMPPTASAQTLADRSNQYGMYLQDDGLGEPLWLGAPLLVHRRCIEPMFSISNAIAYDNKMVYGAGVDPPDHDAPTSQWLDASSEGHDGHWVAGQAGRALQAMRKLVGRQPRDADGKPRAFVITPYVVVARKMVALLAKEYGRDVAAEMCGTVHTFQGKEADYVVLLLGGDPHKPGAISHYAGKNPQLLNVAVTRARKRLYVLGDRAFWTGAGDMHGYFRRMGRVLDEHLRSHRNRSAGQPTAEDPALDPTGQRA</sequence>
<evidence type="ECO:0008006" key="12">
    <source>
        <dbReference type="Google" id="ProtNLM"/>
    </source>
</evidence>
<feature type="coiled-coil region" evidence="6">
    <location>
        <begin position="596"/>
        <end position="690"/>
    </location>
</feature>
<comment type="similarity">
    <text evidence="1">Belongs to the DNA2/NAM7 helicase family.</text>
</comment>
<evidence type="ECO:0000259" key="8">
    <source>
        <dbReference type="Pfam" id="PF13086"/>
    </source>
</evidence>
<evidence type="ECO:0000313" key="11">
    <source>
        <dbReference type="Proteomes" id="UP000678374"/>
    </source>
</evidence>
<dbReference type="InterPro" id="IPR041679">
    <property type="entry name" value="DNA2/NAM7-like_C"/>
</dbReference>
<keyword evidence="3" id="KW-0378">Hydrolase</keyword>
<dbReference type="RefSeq" id="WP_210800061.1">
    <property type="nucleotide sequence ID" value="NZ_JAGQDE010000001.1"/>
</dbReference>
<dbReference type="PANTHER" id="PTHR43788:SF8">
    <property type="entry name" value="DNA-BINDING PROTEIN SMUBP-2"/>
    <property type="match status" value="1"/>
</dbReference>
<feature type="region of interest" description="Disordered" evidence="7">
    <location>
        <begin position="1"/>
        <end position="20"/>
    </location>
</feature>
<dbReference type="Gene3D" id="3.40.50.300">
    <property type="entry name" value="P-loop containing nucleotide triphosphate hydrolases"/>
    <property type="match status" value="3"/>
</dbReference>
<dbReference type="Pfam" id="PF13086">
    <property type="entry name" value="AAA_11"/>
    <property type="match status" value="1"/>
</dbReference>
<evidence type="ECO:0000256" key="6">
    <source>
        <dbReference type="SAM" id="Coils"/>
    </source>
</evidence>
<proteinExistence type="inferred from homology"/>
<dbReference type="EMBL" id="JAGQDE010000001">
    <property type="protein sequence ID" value="MBQ0957700.1"/>
    <property type="molecule type" value="Genomic_DNA"/>
</dbReference>
<name>A0A940YQP7_9BURK</name>
<keyword evidence="4" id="KW-0347">Helicase</keyword>
<dbReference type="InterPro" id="IPR027417">
    <property type="entry name" value="P-loop_NTPase"/>
</dbReference>
<feature type="coiled-coil region" evidence="6">
    <location>
        <begin position="718"/>
        <end position="762"/>
    </location>
</feature>
<dbReference type="InterPro" id="IPR050534">
    <property type="entry name" value="Coronavir_polyprotein_1ab"/>
</dbReference>
<dbReference type="AlphaFoldDB" id="A0A940YQP7"/>
<feature type="domain" description="DNA2/NAM7 helicase-like C-terminal" evidence="9">
    <location>
        <begin position="1107"/>
        <end position="1218"/>
    </location>
</feature>
<keyword evidence="6" id="KW-0175">Coiled coil</keyword>
<keyword evidence="5" id="KW-0067">ATP-binding</keyword>